<dbReference type="PANTHER" id="PTHR30531">
    <property type="entry name" value="FLAGELLAR BIOSYNTHETIC PROTEIN FLHB"/>
    <property type="match status" value="1"/>
</dbReference>
<dbReference type="OrthoDB" id="9807950at2"/>
<evidence type="ECO:0000256" key="2">
    <source>
        <dbReference type="ARBA" id="ARBA00010690"/>
    </source>
</evidence>
<gene>
    <name evidence="9" type="ORF">EJA03_09070</name>
</gene>
<evidence type="ECO:0000313" key="9">
    <source>
        <dbReference type="EMBL" id="RSD31358.1"/>
    </source>
</evidence>
<name>A0A3R9E0B9_9VIBR</name>
<dbReference type="SUPFAM" id="SSF160544">
    <property type="entry name" value="EscU C-terminal domain-like"/>
    <property type="match status" value="1"/>
</dbReference>
<accession>A0A3R9E0B9</accession>
<dbReference type="InterPro" id="IPR006135">
    <property type="entry name" value="T3SS_substrate_exporter"/>
</dbReference>
<evidence type="ECO:0000313" key="10">
    <source>
        <dbReference type="Proteomes" id="UP000269041"/>
    </source>
</evidence>
<dbReference type="RefSeq" id="WP_125320918.1">
    <property type="nucleotide sequence ID" value="NZ_AP024889.1"/>
</dbReference>
<dbReference type="InterPro" id="IPR029025">
    <property type="entry name" value="T3SS_substrate_exporter_C"/>
</dbReference>
<evidence type="ECO:0000256" key="8">
    <source>
        <dbReference type="SAM" id="Phobius"/>
    </source>
</evidence>
<dbReference type="EMBL" id="RSFA01000033">
    <property type="protein sequence ID" value="RSD31358.1"/>
    <property type="molecule type" value="Genomic_DNA"/>
</dbReference>
<feature type="region of interest" description="Disordered" evidence="7">
    <location>
        <begin position="218"/>
        <end position="246"/>
    </location>
</feature>
<comment type="caution">
    <text evidence="9">The sequence shown here is derived from an EMBL/GenBank/DDBJ whole genome shotgun (WGS) entry which is preliminary data.</text>
</comment>
<dbReference type="PANTHER" id="PTHR30531:SF6">
    <property type="entry name" value="SECRETION SYSTEM APPARATUS PROTEIN SSAU"/>
    <property type="match status" value="1"/>
</dbReference>
<comment type="similarity">
    <text evidence="2">Belongs to the type III secretion exporter family.</text>
</comment>
<keyword evidence="4 8" id="KW-0812">Transmembrane</keyword>
<dbReference type="NCBIfam" id="NF009364">
    <property type="entry name" value="PRK12721.1"/>
    <property type="match status" value="1"/>
</dbReference>
<evidence type="ECO:0000256" key="4">
    <source>
        <dbReference type="ARBA" id="ARBA00022692"/>
    </source>
</evidence>
<keyword evidence="3" id="KW-1003">Cell membrane</keyword>
<evidence type="ECO:0000256" key="5">
    <source>
        <dbReference type="ARBA" id="ARBA00022989"/>
    </source>
</evidence>
<dbReference type="InterPro" id="IPR006307">
    <property type="entry name" value="BsaZ-like"/>
</dbReference>
<feature type="transmembrane region" description="Helical" evidence="8">
    <location>
        <begin position="21"/>
        <end position="43"/>
    </location>
</feature>
<dbReference type="Proteomes" id="UP000269041">
    <property type="component" value="Unassembled WGS sequence"/>
</dbReference>
<dbReference type="PRINTS" id="PR00950">
    <property type="entry name" value="TYPE3IMSPROT"/>
</dbReference>
<keyword evidence="10" id="KW-1185">Reference proteome</keyword>
<keyword evidence="5 8" id="KW-1133">Transmembrane helix</keyword>
<feature type="transmembrane region" description="Helical" evidence="8">
    <location>
        <begin position="139"/>
        <end position="157"/>
    </location>
</feature>
<evidence type="ECO:0000256" key="3">
    <source>
        <dbReference type="ARBA" id="ARBA00022475"/>
    </source>
</evidence>
<comment type="subcellular location">
    <subcellularLocation>
        <location evidence="1">Cell membrane</location>
        <topology evidence="1">Multi-pass membrane protein</topology>
    </subcellularLocation>
</comment>
<dbReference type="NCBIfam" id="TIGR01404">
    <property type="entry name" value="FlhB_rel_III"/>
    <property type="match status" value="1"/>
</dbReference>
<feature type="compositionally biased region" description="Basic and acidic residues" evidence="7">
    <location>
        <begin position="218"/>
        <end position="242"/>
    </location>
</feature>
<evidence type="ECO:0000256" key="6">
    <source>
        <dbReference type="ARBA" id="ARBA00023136"/>
    </source>
</evidence>
<protein>
    <submittedName>
        <fullName evidence="9">EscU/YscU/HrcU family type III secretion system export apparatus switch protein</fullName>
    </submittedName>
</protein>
<sequence>MAEKTEKPTQKRLRDARKKGQVVKSPEIVTGFQMAVILGYFIVEGQGMMEAIWKMIDIAINSINLPIKVAAETVLAAFVFIMIRFMAGLIFILVITIVFSCMVQTGPVWASESLNPSFNKINIVNNAKNIFSMKSVFSLLKNILKILVLSLVFYYLLHQHVNMFQYLPTCGAECGVEVTFTLVKWLWGAFLICYLIFSVADYAFVHFQTMKELKMSKDDTKQEYKETEGNPEVKQKRRELQRETANGSLASNVKKSTVIVRNPTHIAVCLYYQPDETPLPVVLDKAQDHMALHVVEMAEKHTIPLVENIPLARALFKDVESGQAIPESLFEPVAELLRVIMSVSYDGSDD</sequence>
<reference evidence="9 10" key="1">
    <citation type="submission" date="2018-12" db="EMBL/GenBank/DDBJ databases">
        <title>Genomic taxonomy of the Vibrionaceae family.</title>
        <authorList>
            <person name="Gomez-Gil B."/>
            <person name="Enciso-Ibarra K."/>
        </authorList>
    </citation>
    <scope>NUCLEOTIDE SEQUENCE [LARGE SCALE GENOMIC DNA]</scope>
    <source>
        <strain evidence="9 10">CAIM 594</strain>
    </source>
</reference>
<keyword evidence="6 8" id="KW-0472">Membrane</keyword>
<evidence type="ECO:0000256" key="7">
    <source>
        <dbReference type="SAM" id="MobiDB-lite"/>
    </source>
</evidence>
<dbReference type="Gene3D" id="6.10.250.2080">
    <property type="match status" value="1"/>
</dbReference>
<dbReference type="GO" id="GO:0005886">
    <property type="term" value="C:plasma membrane"/>
    <property type="evidence" value="ECO:0007669"/>
    <property type="project" value="UniProtKB-SubCell"/>
</dbReference>
<evidence type="ECO:0000256" key="1">
    <source>
        <dbReference type="ARBA" id="ARBA00004651"/>
    </source>
</evidence>
<dbReference type="AlphaFoldDB" id="A0A3R9E0B9"/>
<organism evidence="9 10">
    <name type="scientific">Vibrio pectenicida</name>
    <dbReference type="NCBI Taxonomy" id="62763"/>
    <lineage>
        <taxon>Bacteria</taxon>
        <taxon>Pseudomonadati</taxon>
        <taxon>Pseudomonadota</taxon>
        <taxon>Gammaproteobacteria</taxon>
        <taxon>Vibrionales</taxon>
        <taxon>Vibrionaceae</taxon>
        <taxon>Vibrio</taxon>
    </lineage>
</organism>
<feature type="transmembrane region" description="Helical" evidence="8">
    <location>
        <begin position="185"/>
        <end position="205"/>
    </location>
</feature>
<dbReference type="Pfam" id="PF01312">
    <property type="entry name" value="Bac_export_2"/>
    <property type="match status" value="1"/>
</dbReference>
<feature type="transmembrane region" description="Helical" evidence="8">
    <location>
        <begin position="74"/>
        <end position="99"/>
    </location>
</feature>
<dbReference type="GO" id="GO:0009306">
    <property type="term" value="P:protein secretion"/>
    <property type="evidence" value="ECO:0007669"/>
    <property type="project" value="InterPro"/>
</dbReference>
<proteinExistence type="inferred from homology"/>
<dbReference type="Gene3D" id="3.40.1690.10">
    <property type="entry name" value="secretion proteins EscU"/>
    <property type="match status" value="1"/>
</dbReference>